<evidence type="ECO:0000259" key="1">
    <source>
        <dbReference type="Pfam" id="PF13460"/>
    </source>
</evidence>
<dbReference type="InterPro" id="IPR016040">
    <property type="entry name" value="NAD(P)-bd_dom"/>
</dbReference>
<evidence type="ECO:0000313" key="2">
    <source>
        <dbReference type="EMBL" id="GAA5032740.1"/>
    </source>
</evidence>
<dbReference type="Gene3D" id="3.40.50.720">
    <property type="entry name" value="NAD(P)-binding Rossmann-like Domain"/>
    <property type="match status" value="1"/>
</dbReference>
<comment type="caution">
    <text evidence="2">The sequence shown here is derived from an EMBL/GenBank/DDBJ whole genome shotgun (WGS) entry which is preliminary data.</text>
</comment>
<gene>
    <name evidence="2" type="ORF">GCM10023258_32030</name>
</gene>
<dbReference type="Pfam" id="PF13460">
    <property type="entry name" value="NAD_binding_10"/>
    <property type="match status" value="1"/>
</dbReference>
<dbReference type="InterPro" id="IPR051207">
    <property type="entry name" value="ComplexI_NDUFA9_subunit"/>
</dbReference>
<evidence type="ECO:0000313" key="3">
    <source>
        <dbReference type="Proteomes" id="UP001500427"/>
    </source>
</evidence>
<keyword evidence="3" id="KW-1185">Reference proteome</keyword>
<feature type="domain" description="NAD(P)-binding" evidence="1">
    <location>
        <begin position="6"/>
        <end position="145"/>
    </location>
</feature>
<dbReference type="PANTHER" id="PTHR12126">
    <property type="entry name" value="NADH-UBIQUINONE OXIDOREDUCTASE 39 KDA SUBUNIT-RELATED"/>
    <property type="match status" value="1"/>
</dbReference>
<proteinExistence type="predicted"/>
<dbReference type="RefSeq" id="WP_345508510.1">
    <property type="nucleotide sequence ID" value="NZ_BAABIW010000020.1"/>
</dbReference>
<name>A0ABP9JLE9_9MICO</name>
<dbReference type="Proteomes" id="UP001500427">
    <property type="component" value="Unassembled WGS sequence"/>
</dbReference>
<reference evidence="3" key="1">
    <citation type="journal article" date="2019" name="Int. J. Syst. Evol. Microbiol.">
        <title>The Global Catalogue of Microorganisms (GCM) 10K type strain sequencing project: providing services to taxonomists for standard genome sequencing and annotation.</title>
        <authorList>
            <consortium name="The Broad Institute Genomics Platform"/>
            <consortium name="The Broad Institute Genome Sequencing Center for Infectious Disease"/>
            <person name="Wu L."/>
            <person name="Ma J."/>
        </authorList>
    </citation>
    <scope>NUCLEOTIDE SEQUENCE [LARGE SCALE GENOMIC DNA]</scope>
    <source>
        <strain evidence="3">JCM 17687</strain>
    </source>
</reference>
<dbReference type="PANTHER" id="PTHR12126:SF11">
    <property type="entry name" value="NADH DEHYDROGENASE [UBIQUINONE] 1 ALPHA SUBCOMPLEX SUBUNIT 9, MITOCHONDRIAL"/>
    <property type="match status" value="1"/>
</dbReference>
<sequence>MIAVVGGSGRLGRLVCRRLVEAGEQVRAVARSEPETPVVATEFVVADLRHPGSLPRALDGVDTVVAAAHGMDPGKGESPREVDRDGNAALVDLAVARAIDVVLVSVVDAAADHPLELHRMKWAADQHLRASGAAWTIARASAFAEMWIEMLRESAHTGKGPLVLGRGRNPVNLVSVGDVAVAVARAATGRSLRGAVVDVGEDDLTLDELARLVVPGATPRHLPRPVLWVMGQAARPVRPSFARLVRTALVMDRADLRHDPSAARRAHPWLPGTPVRGLAMAPA</sequence>
<organism evidence="2 3">
    <name type="scientific">Terrabacter aeriphilus</name>
    <dbReference type="NCBI Taxonomy" id="515662"/>
    <lineage>
        <taxon>Bacteria</taxon>
        <taxon>Bacillati</taxon>
        <taxon>Actinomycetota</taxon>
        <taxon>Actinomycetes</taxon>
        <taxon>Micrococcales</taxon>
        <taxon>Intrasporangiaceae</taxon>
        <taxon>Terrabacter</taxon>
    </lineage>
</organism>
<protein>
    <recommendedName>
        <fullName evidence="1">NAD(P)-binding domain-containing protein</fullName>
    </recommendedName>
</protein>
<dbReference type="InterPro" id="IPR036291">
    <property type="entry name" value="NAD(P)-bd_dom_sf"/>
</dbReference>
<accession>A0ABP9JLE9</accession>
<dbReference type="EMBL" id="BAABIW010000020">
    <property type="protein sequence ID" value="GAA5032740.1"/>
    <property type="molecule type" value="Genomic_DNA"/>
</dbReference>
<dbReference type="SUPFAM" id="SSF51735">
    <property type="entry name" value="NAD(P)-binding Rossmann-fold domains"/>
    <property type="match status" value="1"/>
</dbReference>